<keyword evidence="3" id="KW-1185">Reference proteome</keyword>
<dbReference type="AlphaFoldDB" id="U5HK27"/>
<name>U5HK27_USTV1</name>
<reference evidence="3" key="1">
    <citation type="submission" date="2010-11" db="EMBL/GenBank/DDBJ databases">
        <title>The genome sequence of Microbotryum violaceum strain p1A1 Lamole.</title>
        <authorList>
            <person name="Cuomo C."/>
            <person name="Perlin M."/>
            <person name="Young S.K."/>
            <person name="Zeng Q."/>
            <person name="Gargeya S."/>
            <person name="Alvarado L."/>
            <person name="Berlin A."/>
            <person name="Chapman S.B."/>
            <person name="Chen Z."/>
            <person name="Freedman E."/>
            <person name="Gellesch M."/>
            <person name="Goldberg J."/>
            <person name="Griggs A."/>
            <person name="Gujja S."/>
            <person name="Heilman E."/>
            <person name="Heiman D."/>
            <person name="Howarth C."/>
            <person name="Mehta T."/>
            <person name="Neiman D."/>
            <person name="Pearson M."/>
            <person name="Roberts A."/>
            <person name="Saif S."/>
            <person name="Shea T."/>
            <person name="Shenoy N."/>
            <person name="Sisk P."/>
            <person name="Stolte C."/>
            <person name="Sykes S."/>
            <person name="White J."/>
            <person name="Yandava C."/>
            <person name="Haas B."/>
            <person name="Nusbaum C."/>
            <person name="Birren B."/>
        </authorList>
    </citation>
    <scope>NUCLEOTIDE SEQUENCE [LARGE SCALE GENOMIC DNA]</scope>
    <source>
        <strain evidence="3">p1A1 Lamole</strain>
    </source>
</reference>
<dbReference type="HOGENOM" id="CLU_2887519_0_0_1"/>
<organism evidence="1">
    <name type="scientific">Microbotryum lychnidis-dioicae (strain p1A1 Lamole / MvSl-1064)</name>
    <name type="common">Anther smut fungus</name>
    <dbReference type="NCBI Taxonomy" id="683840"/>
    <lineage>
        <taxon>Eukaryota</taxon>
        <taxon>Fungi</taxon>
        <taxon>Dikarya</taxon>
        <taxon>Basidiomycota</taxon>
        <taxon>Pucciniomycotina</taxon>
        <taxon>Microbotryomycetes</taxon>
        <taxon>Microbotryales</taxon>
        <taxon>Microbotryaceae</taxon>
        <taxon>Microbotryum</taxon>
    </lineage>
</organism>
<dbReference type="EMBL" id="GL542773">
    <property type="protein sequence ID" value="KDE02074.1"/>
    <property type="molecule type" value="Genomic_DNA"/>
</dbReference>
<dbReference type="Proteomes" id="UP000017200">
    <property type="component" value="Unassembled WGS sequence"/>
</dbReference>
<evidence type="ECO:0000313" key="3">
    <source>
        <dbReference type="Proteomes" id="UP000017200"/>
    </source>
</evidence>
<proteinExistence type="predicted"/>
<evidence type="ECO:0000313" key="2">
    <source>
        <dbReference type="EnsemblFungi" id="MVLG_07350T0"/>
    </source>
</evidence>
<accession>U5HK27</accession>
<reference evidence="1" key="2">
    <citation type="submission" date="2010-11" db="EMBL/GenBank/DDBJ databases">
        <authorList>
            <consortium name="The Broad Institute Genome Sequencing Platform"/>
            <person name="Earl A."/>
            <person name="Ward D."/>
            <person name="Feldgarden M."/>
            <person name="Gevers D."/>
            <person name="Butler R."/>
            <person name="Young S.K."/>
            <person name="Zeng Q."/>
            <person name="Gargeya S."/>
            <person name="Fitzgerald M."/>
            <person name="Haas B."/>
            <person name="Abouelleil A."/>
            <person name="Alvarado L."/>
            <person name="Arachchi H.M."/>
            <person name="Berlin A."/>
            <person name="Brown A."/>
            <person name="Chapman S.B."/>
            <person name="Chen Z."/>
            <person name="Dunbar C."/>
            <person name="Freedman E."/>
            <person name="Gearin G."/>
            <person name="Gellesch M."/>
            <person name="Goldberg J."/>
            <person name="Griggs A."/>
            <person name="Gujja S."/>
            <person name="Heilman E."/>
            <person name="Heiman D."/>
            <person name="Howarth C."/>
            <person name="Larson L."/>
            <person name="Lui A."/>
            <person name="MacDonald P.J.P."/>
            <person name="Mehta T."/>
            <person name="Montmayeur A."/>
            <person name="Murphy C."/>
            <person name="Neiman D."/>
            <person name="Pearson M."/>
            <person name="Priest M."/>
            <person name="Roberts A."/>
            <person name="Saif S."/>
            <person name="Shea T."/>
            <person name="Shenoy N."/>
            <person name="Sisk P."/>
            <person name="Stolte C."/>
            <person name="Sykes S."/>
            <person name="White J."/>
            <person name="Yandava C."/>
            <person name="Wortman J."/>
            <person name="Nusbaum C."/>
            <person name="Birren B."/>
        </authorList>
    </citation>
    <scope>NUCLEOTIDE SEQUENCE</scope>
    <source>
        <strain evidence="1">P1A1 Lamole</strain>
    </source>
</reference>
<dbReference type="InParanoid" id="U5HK27"/>
<dbReference type="EMBL" id="AEIJ01002004">
    <property type="status" value="NOT_ANNOTATED_CDS"/>
    <property type="molecule type" value="Genomic_DNA"/>
</dbReference>
<reference evidence="2" key="4">
    <citation type="submission" date="2015-06" db="UniProtKB">
        <authorList>
            <consortium name="EnsemblFungi"/>
        </authorList>
    </citation>
    <scope>IDENTIFICATION</scope>
</reference>
<reference evidence="1 3" key="3">
    <citation type="journal article" date="2015" name="BMC Genomics">
        <title>Sex and parasites: genomic and transcriptomic analysis of Microbotryum lychnidis-dioicae, the biotrophic and plant-castrating anther smut fungus.</title>
        <authorList>
            <person name="Perlin M.H."/>
            <person name="Amselem J."/>
            <person name="Fontanillas E."/>
            <person name="Toh S.S."/>
            <person name="Chen Z."/>
            <person name="Goldberg J."/>
            <person name="Duplessis S."/>
            <person name="Henrissat B."/>
            <person name="Young S."/>
            <person name="Zeng Q."/>
            <person name="Aguileta G."/>
            <person name="Petit E."/>
            <person name="Badouin H."/>
            <person name="Andrews J."/>
            <person name="Razeeq D."/>
            <person name="Gabaldon T."/>
            <person name="Quesneville H."/>
            <person name="Giraud T."/>
            <person name="Hood M.E."/>
            <person name="Schultz D.J."/>
            <person name="Cuomo C.A."/>
        </authorList>
    </citation>
    <scope>NUCLEOTIDE SEQUENCE [LARGE SCALE GENOMIC DNA]</scope>
    <source>
        <strain evidence="3">p1A1 Lamole</strain>
        <strain evidence="1">P1A1 Lamole</strain>
    </source>
</reference>
<protein>
    <submittedName>
        <fullName evidence="1 2">Uncharacterized protein</fullName>
    </submittedName>
</protein>
<sequence>MNELVEQYAEGYGFDALVIVSSNKLENKNDRFIVSTLGGAAFMRRQNWDSEQQNNILVTSRIA</sequence>
<gene>
    <name evidence="1" type="ORF">MVLG_07350</name>
</gene>
<evidence type="ECO:0000313" key="1">
    <source>
        <dbReference type="EMBL" id="KDE02074.1"/>
    </source>
</evidence>
<dbReference type="EnsemblFungi" id="MVLG_07350T0">
    <property type="protein sequence ID" value="MVLG_07350T0"/>
    <property type="gene ID" value="MVLG_07350"/>
</dbReference>